<keyword evidence="2" id="KW-1185">Reference proteome</keyword>
<dbReference type="AlphaFoldDB" id="A0A1M6Z6Z3"/>
<evidence type="ECO:0000313" key="1">
    <source>
        <dbReference type="EMBL" id="SHL26228.1"/>
    </source>
</evidence>
<dbReference type="STRING" id="1848.SAMN05443637_122124"/>
<reference evidence="1 2" key="1">
    <citation type="submission" date="2016-11" db="EMBL/GenBank/DDBJ databases">
        <authorList>
            <person name="Jaros S."/>
            <person name="Januszkiewicz K."/>
            <person name="Wedrychowicz H."/>
        </authorList>
    </citation>
    <scope>NUCLEOTIDE SEQUENCE [LARGE SCALE GENOMIC DNA]</scope>
    <source>
        <strain evidence="1 2">DSM 43832</strain>
    </source>
</reference>
<dbReference type="EMBL" id="FRAP01000022">
    <property type="protein sequence ID" value="SHL26228.1"/>
    <property type="molecule type" value="Genomic_DNA"/>
</dbReference>
<dbReference type="OrthoDB" id="7409377at2"/>
<name>A0A1M6Z6Z3_PSETH</name>
<sequence>MTGTVPPPVRLAGDIAAQFRHKPLDQAAAAVAEHIRMFWEPRMRRALLAEVDAGTVTDPVVVAAAQRLRGGG</sequence>
<dbReference type="Proteomes" id="UP000184363">
    <property type="component" value="Unassembled WGS sequence"/>
</dbReference>
<accession>A0A1M6Z6Z3</accession>
<dbReference type="InterPro" id="IPR021074">
    <property type="entry name" value="Formate_DH_dsu"/>
</dbReference>
<organism evidence="1 2">
    <name type="scientific">Pseudonocardia thermophila</name>
    <dbReference type="NCBI Taxonomy" id="1848"/>
    <lineage>
        <taxon>Bacteria</taxon>
        <taxon>Bacillati</taxon>
        <taxon>Actinomycetota</taxon>
        <taxon>Actinomycetes</taxon>
        <taxon>Pseudonocardiales</taxon>
        <taxon>Pseudonocardiaceae</taxon>
        <taxon>Pseudonocardia</taxon>
    </lineage>
</organism>
<evidence type="ECO:0000313" key="2">
    <source>
        <dbReference type="Proteomes" id="UP000184363"/>
    </source>
</evidence>
<dbReference type="Pfam" id="PF11390">
    <property type="entry name" value="FdsD"/>
    <property type="match status" value="1"/>
</dbReference>
<protein>
    <submittedName>
        <fullName evidence="1">Formate dehydrogenase delta subunit</fullName>
    </submittedName>
</protein>
<gene>
    <name evidence="1" type="ORF">SAMN05443637_122124</name>
</gene>
<proteinExistence type="predicted"/>
<dbReference type="RefSeq" id="WP_073459740.1">
    <property type="nucleotide sequence ID" value="NZ_CALGVN010000007.1"/>
</dbReference>